<comment type="caution">
    <text evidence="9">The sequence shown here is derived from an EMBL/GenBank/DDBJ whole genome shotgun (WGS) entry which is preliminary data.</text>
</comment>
<evidence type="ECO:0000256" key="1">
    <source>
        <dbReference type="ARBA" id="ARBA00004752"/>
    </source>
</evidence>
<comment type="pathway">
    <text evidence="1 7">Cell wall biogenesis; peptidoglycan biosynthesis.</text>
</comment>
<gene>
    <name evidence="9" type="ORF">GL284_04945</name>
</gene>
<sequence length="569" mass="61888">MPKIFGGQTGFSAVLRLKSIRALVVGSALGLMPAMQPAVVQAQALELSPVAALPAPRLVFSAQEMALAQEVAAYPGLADFYGTNGLQPIFTGPEGASRRAALIAATGQAASHGLPPARYDQPHLARIDRDMGQGGVDSLQAELAFAVSFQRWTHDLTGGVLNPERVDPGIKRKVARPTTGEMLRAFDQAANPLAWLEAQAPQDPEYQILRDALRGKTALAAPAGTPLVPTGTWREGMAGPEVGLLRGRLAAMGLMPASASADDLFDAPLTSAVARFQSQTGLTPDGVAGPRTVARLNGGPTEGSAAILVALERMRWMHGRDPMARQVWVNLPEYTARILDGGQQVFETRVVIGKADPEFETPEFSETMKYLVANPRWNVPRSITVKEYLPRLQANRNAVSHIDVVDRAGNVIARDRIDFRKYTSANFPYRMRQKPSDDNALGAVKFMFPNPWNIYLHDTPTKHLFNQTQRAYSHGCIRVGRPLDLANELLQGQFANPEARFQKALESGRETYLNFSAPVPVHLVYFTAFPDANGRIQRFPDIYGRDAKVYQALVAAGIQTGLDSAALDH</sequence>
<dbReference type="Pfam" id="PF01471">
    <property type="entry name" value="PG_binding_1"/>
    <property type="match status" value="1"/>
</dbReference>
<dbReference type="Proteomes" id="UP000478740">
    <property type="component" value="Unassembled WGS sequence"/>
</dbReference>
<evidence type="ECO:0000256" key="4">
    <source>
        <dbReference type="ARBA" id="ARBA00022960"/>
    </source>
</evidence>
<dbReference type="GO" id="GO:0016740">
    <property type="term" value="F:transferase activity"/>
    <property type="evidence" value="ECO:0007669"/>
    <property type="project" value="UniProtKB-KW"/>
</dbReference>
<dbReference type="SUPFAM" id="SSF141523">
    <property type="entry name" value="L,D-transpeptidase catalytic domain-like"/>
    <property type="match status" value="1"/>
</dbReference>
<keyword evidence="10" id="KW-1185">Reference proteome</keyword>
<dbReference type="InterPro" id="IPR038063">
    <property type="entry name" value="Transpep_catalytic_dom"/>
</dbReference>
<keyword evidence="6 7" id="KW-0961">Cell wall biogenesis/degradation</keyword>
<evidence type="ECO:0000256" key="5">
    <source>
        <dbReference type="ARBA" id="ARBA00022984"/>
    </source>
</evidence>
<dbReference type="PANTHER" id="PTHR41533">
    <property type="entry name" value="L,D-TRANSPEPTIDASE HI_1667-RELATED"/>
    <property type="match status" value="1"/>
</dbReference>
<evidence type="ECO:0000259" key="8">
    <source>
        <dbReference type="PROSITE" id="PS52029"/>
    </source>
</evidence>
<dbReference type="SUPFAM" id="SSF47090">
    <property type="entry name" value="PGBD-like"/>
    <property type="match status" value="1"/>
</dbReference>
<evidence type="ECO:0000313" key="9">
    <source>
        <dbReference type="EMBL" id="MTH63616.1"/>
    </source>
</evidence>
<dbReference type="GO" id="GO:0008360">
    <property type="term" value="P:regulation of cell shape"/>
    <property type="evidence" value="ECO:0007669"/>
    <property type="project" value="UniProtKB-UniRule"/>
</dbReference>
<dbReference type="GO" id="GO:0004180">
    <property type="term" value="F:carboxypeptidase activity"/>
    <property type="evidence" value="ECO:0007669"/>
    <property type="project" value="UniProtKB-ARBA"/>
</dbReference>
<feature type="active site" description="Proton donor/acceptor" evidence="7">
    <location>
        <position position="457"/>
    </location>
</feature>
<dbReference type="InterPro" id="IPR036365">
    <property type="entry name" value="PGBD-like_sf"/>
</dbReference>
<keyword evidence="4 7" id="KW-0133">Cell shape</keyword>
<evidence type="ECO:0000256" key="3">
    <source>
        <dbReference type="ARBA" id="ARBA00022679"/>
    </source>
</evidence>
<dbReference type="PANTHER" id="PTHR41533:SF2">
    <property type="entry name" value="BLR7131 PROTEIN"/>
    <property type="match status" value="1"/>
</dbReference>
<dbReference type="GO" id="GO:0009252">
    <property type="term" value="P:peptidoglycan biosynthetic process"/>
    <property type="evidence" value="ECO:0007669"/>
    <property type="project" value="UniProtKB-UniPathway"/>
</dbReference>
<evidence type="ECO:0000256" key="2">
    <source>
        <dbReference type="ARBA" id="ARBA00005992"/>
    </source>
</evidence>
<feature type="active site" description="Nucleophile" evidence="7">
    <location>
        <position position="476"/>
    </location>
</feature>
<reference evidence="9 10" key="1">
    <citation type="submission" date="2019-11" db="EMBL/GenBank/DDBJ databases">
        <authorList>
            <person name="Dong K."/>
        </authorList>
    </citation>
    <scope>NUCLEOTIDE SEQUENCE [LARGE SCALE GENOMIC DNA]</scope>
    <source>
        <strain evidence="9 10">DK608</strain>
    </source>
</reference>
<keyword evidence="5 7" id="KW-0573">Peptidoglycan synthesis</keyword>
<dbReference type="Gene3D" id="1.10.101.10">
    <property type="entry name" value="PGBD-like superfamily/PGBD"/>
    <property type="match status" value="1"/>
</dbReference>
<keyword evidence="3" id="KW-0808">Transferase</keyword>
<dbReference type="InterPro" id="IPR045380">
    <property type="entry name" value="LD_TPept_scaffold_dom"/>
</dbReference>
<feature type="domain" description="L,D-TPase catalytic" evidence="8">
    <location>
        <begin position="325"/>
        <end position="514"/>
    </location>
</feature>
<dbReference type="Pfam" id="PF20142">
    <property type="entry name" value="Scaffold"/>
    <property type="match status" value="1"/>
</dbReference>
<dbReference type="UniPathway" id="UPA00219"/>
<evidence type="ECO:0000256" key="7">
    <source>
        <dbReference type="PROSITE-ProRule" id="PRU01373"/>
    </source>
</evidence>
<evidence type="ECO:0000256" key="6">
    <source>
        <dbReference type="ARBA" id="ARBA00023316"/>
    </source>
</evidence>
<dbReference type="GO" id="GO:0071555">
    <property type="term" value="P:cell wall organization"/>
    <property type="evidence" value="ECO:0007669"/>
    <property type="project" value="UniProtKB-UniRule"/>
</dbReference>
<dbReference type="AlphaFoldDB" id="A0A6L6IT51"/>
<accession>A0A6L6IT51</accession>
<dbReference type="InterPro" id="IPR036366">
    <property type="entry name" value="PGBDSf"/>
</dbReference>
<dbReference type="InterPro" id="IPR052905">
    <property type="entry name" value="LD-transpeptidase_YkuD-like"/>
</dbReference>
<proteinExistence type="inferred from homology"/>
<dbReference type="EMBL" id="WMII01000003">
    <property type="protein sequence ID" value="MTH63616.1"/>
    <property type="molecule type" value="Genomic_DNA"/>
</dbReference>
<organism evidence="9 10">
    <name type="scientific">Paracoccus shanxieyensis</name>
    <dbReference type="NCBI Taxonomy" id="2675752"/>
    <lineage>
        <taxon>Bacteria</taxon>
        <taxon>Pseudomonadati</taxon>
        <taxon>Pseudomonadota</taxon>
        <taxon>Alphaproteobacteria</taxon>
        <taxon>Rhodobacterales</taxon>
        <taxon>Paracoccaceae</taxon>
        <taxon>Paracoccus</taxon>
    </lineage>
</organism>
<evidence type="ECO:0000313" key="10">
    <source>
        <dbReference type="Proteomes" id="UP000478740"/>
    </source>
</evidence>
<dbReference type="Gene3D" id="2.40.440.10">
    <property type="entry name" value="L,D-transpeptidase catalytic domain-like"/>
    <property type="match status" value="1"/>
</dbReference>
<dbReference type="InterPro" id="IPR005490">
    <property type="entry name" value="LD_TPept_cat_dom"/>
</dbReference>
<protein>
    <submittedName>
        <fullName evidence="9">L,D-transpeptidase family protein</fullName>
    </submittedName>
</protein>
<dbReference type="Pfam" id="PF03734">
    <property type="entry name" value="YkuD"/>
    <property type="match status" value="1"/>
</dbReference>
<dbReference type="PROSITE" id="PS52029">
    <property type="entry name" value="LD_TPASE"/>
    <property type="match status" value="1"/>
</dbReference>
<dbReference type="InterPro" id="IPR002477">
    <property type="entry name" value="Peptidoglycan-bd-like"/>
</dbReference>
<dbReference type="CDD" id="cd16913">
    <property type="entry name" value="YkuD_like"/>
    <property type="match status" value="1"/>
</dbReference>
<comment type="similarity">
    <text evidence="2">Belongs to the YkuD family.</text>
</comment>
<name>A0A6L6IT51_9RHOB</name>